<reference evidence="1 2" key="1">
    <citation type="submission" date="2007-03" db="EMBL/GenBank/DDBJ databases">
        <authorList>
            <person name="Stal L."/>
            <person name="Ferriera S."/>
            <person name="Johnson J."/>
            <person name="Kravitz S."/>
            <person name="Beeson K."/>
            <person name="Sutton G."/>
            <person name="Rogers Y.-H."/>
            <person name="Friedman R."/>
            <person name="Frazier M."/>
            <person name="Venter J.C."/>
        </authorList>
    </citation>
    <scope>NUCLEOTIDE SEQUENCE [LARGE SCALE GENOMIC DNA]</scope>
    <source>
        <strain evidence="1 2">CCY0110</strain>
    </source>
</reference>
<name>A3IRL7_9CHRO</name>
<dbReference type="Proteomes" id="UP000003781">
    <property type="component" value="Unassembled WGS sequence"/>
</dbReference>
<evidence type="ECO:0000313" key="1">
    <source>
        <dbReference type="EMBL" id="EAZ90866.1"/>
    </source>
</evidence>
<evidence type="ECO:0000313" key="2">
    <source>
        <dbReference type="Proteomes" id="UP000003781"/>
    </source>
</evidence>
<dbReference type="RefSeq" id="WP_008276025.1">
    <property type="nucleotide sequence ID" value="NZ_AAXW01000019.1"/>
</dbReference>
<sequence length="73" mass="8177">MVLGNAVGSEYATLIFKDIDNDGISKSIVSSEFWGKYGLESCAADPWEIIIKVRLNNPPTFDIVEIRDLWVDT</sequence>
<accession>A3IRL7</accession>
<proteinExistence type="predicted"/>
<protein>
    <submittedName>
        <fullName evidence="1">Uncharacterized protein</fullName>
    </submittedName>
</protein>
<dbReference type="AlphaFoldDB" id="A3IRL7"/>
<gene>
    <name evidence="1" type="ORF">CY0110_25586</name>
</gene>
<comment type="caution">
    <text evidence="1">The sequence shown here is derived from an EMBL/GenBank/DDBJ whole genome shotgun (WGS) entry which is preliminary data.</text>
</comment>
<dbReference type="EMBL" id="AAXW01000019">
    <property type="protein sequence ID" value="EAZ90866.1"/>
    <property type="molecule type" value="Genomic_DNA"/>
</dbReference>
<organism evidence="1 2">
    <name type="scientific">Crocosphaera chwakensis CCY0110</name>
    <dbReference type="NCBI Taxonomy" id="391612"/>
    <lineage>
        <taxon>Bacteria</taxon>
        <taxon>Bacillati</taxon>
        <taxon>Cyanobacteriota</taxon>
        <taxon>Cyanophyceae</taxon>
        <taxon>Oscillatoriophycideae</taxon>
        <taxon>Chroococcales</taxon>
        <taxon>Aphanothecaceae</taxon>
        <taxon>Crocosphaera</taxon>
        <taxon>Crocosphaera chwakensis</taxon>
    </lineage>
</organism>
<keyword evidence="2" id="KW-1185">Reference proteome</keyword>